<dbReference type="KEGG" id="elio:KO353_00310"/>
<name>A0A975YJS8_9PROT</name>
<feature type="domain" description="DUF403" evidence="1">
    <location>
        <begin position="511"/>
        <end position="822"/>
    </location>
</feature>
<dbReference type="Pfam" id="PF14403">
    <property type="entry name" value="CP_ATPgrasp_2"/>
    <property type="match status" value="1"/>
</dbReference>
<keyword evidence="4" id="KW-1185">Reference proteome</keyword>
<dbReference type="Pfam" id="PF04168">
    <property type="entry name" value="Alpha-E"/>
    <property type="match status" value="1"/>
</dbReference>
<evidence type="ECO:0000259" key="1">
    <source>
        <dbReference type="Pfam" id="PF04168"/>
    </source>
</evidence>
<organism evidence="3 4">
    <name type="scientific">Elioraea tepida</name>
    <dbReference type="NCBI Taxonomy" id="2843330"/>
    <lineage>
        <taxon>Bacteria</taxon>
        <taxon>Pseudomonadati</taxon>
        <taxon>Pseudomonadota</taxon>
        <taxon>Alphaproteobacteria</taxon>
        <taxon>Acetobacterales</taxon>
        <taxon>Elioraeaceae</taxon>
        <taxon>Elioraea</taxon>
    </lineage>
</organism>
<dbReference type="InterPro" id="IPR007296">
    <property type="entry name" value="DUF403"/>
</dbReference>
<feature type="domain" description="Circularly permuted ATP-grasp type 2" evidence="2">
    <location>
        <begin position="86"/>
        <end position="461"/>
    </location>
</feature>
<proteinExistence type="predicted"/>
<evidence type="ECO:0000259" key="2">
    <source>
        <dbReference type="Pfam" id="PF14403"/>
    </source>
</evidence>
<dbReference type="RefSeq" id="WP_218285830.1">
    <property type="nucleotide sequence ID" value="NZ_CP076448.1"/>
</dbReference>
<dbReference type="PANTHER" id="PTHR34595">
    <property type="entry name" value="BLR5612 PROTEIN"/>
    <property type="match status" value="1"/>
</dbReference>
<reference evidence="3" key="1">
    <citation type="submission" date="2021-06" db="EMBL/GenBank/DDBJ databases">
        <title>Elioraea tepida, sp. nov., a moderately thermophilic aerobic anoxygenic phototrophic bacterium isolated from an alkaline siliceous hot spring mat community in Yellowstone National Park, WY, USA.</title>
        <authorList>
            <person name="Saini M.K."/>
            <person name="Yoshida S."/>
            <person name="Sebastian A."/>
            <person name="Hirose S."/>
            <person name="Hara E."/>
            <person name="Tamaki H."/>
            <person name="Soulier N.T."/>
            <person name="Albert I."/>
            <person name="Hanada S."/>
            <person name="Bryant D.A."/>
            <person name="Tank M."/>
        </authorList>
    </citation>
    <scope>NUCLEOTIDE SEQUENCE</scope>
    <source>
        <strain evidence="3">MS-P2</strain>
    </source>
</reference>
<gene>
    <name evidence="3" type="ORF">KO353_00310</name>
</gene>
<dbReference type="EMBL" id="CP076448">
    <property type="protein sequence ID" value="QXM24773.1"/>
    <property type="molecule type" value="Genomic_DNA"/>
</dbReference>
<dbReference type="Proteomes" id="UP000694001">
    <property type="component" value="Chromosome"/>
</dbReference>
<protein>
    <submittedName>
        <fullName evidence="3">Circularly permuted type 2 ATP-grasp protein</fullName>
    </submittedName>
</protein>
<dbReference type="InterPro" id="IPR025841">
    <property type="entry name" value="CP_ATPgrasp_2"/>
</dbReference>
<accession>A0A975YJS8</accession>
<dbReference type="AlphaFoldDB" id="A0A975YJS8"/>
<evidence type="ECO:0000313" key="3">
    <source>
        <dbReference type="EMBL" id="QXM24773.1"/>
    </source>
</evidence>
<dbReference type="InterPro" id="IPR051680">
    <property type="entry name" value="ATP-dep_Glu-Cys_Ligase-2"/>
</dbReference>
<dbReference type="PANTHER" id="PTHR34595:SF2">
    <property type="entry name" value="BLR2978 PROTEIN"/>
    <property type="match status" value="1"/>
</dbReference>
<evidence type="ECO:0000313" key="4">
    <source>
        <dbReference type="Proteomes" id="UP000694001"/>
    </source>
</evidence>
<sequence length="840" mass="89412">MTPDRAAVAAPANPPPFYDEMVDGRGGIRPHWRGLVGLLASLPQGGLADRARRLDRAFEEEGIATVLPADPGQGPAQRPWRCDPLPMVLPAGEFAALEAGLAQRAALLSAILADLYGPQHLLAAGLLPPALVFANPAFLRPCRAPVPPAGPIIHLMAVDLIRNSRGEWQVLADRTGAPNGLGFARENRRMVARVMPEAFRFVQVRQLRPFFDHWLDSLQRAAPPGSDNPRIGLLTPGAAHASWVEHVFLARELGCALVEGGDLTARDGAVFLKTLKGLQRVHVLVRQVEGRHVDPLELSPDSAVGVPGLLDAMRAGGVKVLNDPGSHLAEAPALAAFLPRLAKHLLGEPLRLPSVPTVWLGDPAALAAVLAAPERWMIRPALDGTAPALHPGELGDSARAHLLARIRAAPANFAATEAIAPSAVPALDGQGLAPKPLVLRLFALADGAGAWRTMPGGLARLLEEGDRLAGRLPREGVAKDVWVLSEDRTDIVGPAAFALPPLAIRRVSAELPSRVADDLYWLGRYVERLENAARLLRAVIVRLARGWLLPRDLAELRALARCLADAGLIDREVASAAPDGPALPGAIAEVCLPGRPVAQLFDHVGRLTRAVRDRLTTDMWTTITHFAAEARERAAEACRGLEELNEAAGAILRFSAGLAGLAAENMVRGGGWLFLDLGRRIERAMHTARDLAHALDQPPARVEAGLRLAIELCDSAITYRARYLSVLQPGPVLDLVLADPGNPRSVAYQLEAVERRLAEVQGLPEGDLARTAGALRAEAEAMVEAVAAASEPAVEAVRLPARLRALSAQVGALSEAIARRYFSHVPVAQALGVGEEQAEG</sequence>